<evidence type="ECO:0000313" key="2">
    <source>
        <dbReference type="Proteomes" id="UP000015042"/>
    </source>
</evidence>
<dbReference type="AlphaFoldDB" id="S5N747"/>
<name>S5N747_SALBN</name>
<organism evidence="1 2">
    <name type="scientific">Salmonella bongori N268-08</name>
    <dbReference type="NCBI Taxonomy" id="1197719"/>
    <lineage>
        <taxon>Bacteria</taxon>
        <taxon>Pseudomonadati</taxon>
        <taxon>Pseudomonadota</taxon>
        <taxon>Gammaproteobacteria</taxon>
        <taxon>Enterobacterales</taxon>
        <taxon>Enterobacteriaceae</taxon>
        <taxon>Salmonella</taxon>
    </lineage>
</organism>
<dbReference type="Proteomes" id="UP000015042">
    <property type="component" value="Chromosome"/>
</dbReference>
<dbReference type="EMBL" id="CP006608">
    <property type="protein sequence ID" value="AGR58375.1"/>
    <property type="molecule type" value="Genomic_DNA"/>
</dbReference>
<gene>
    <name evidence="1" type="ORF">A464_1189</name>
</gene>
<proteinExistence type="predicted"/>
<dbReference type="PATRIC" id="fig|1197719.3.peg.1184"/>
<reference evidence="1 2" key="1">
    <citation type="submission" date="2013-07" db="EMBL/GenBank/DDBJ databases">
        <title>Genome sequence of Salmonella bongori N268-08 - a rare clinical isolate.</title>
        <authorList>
            <person name="Marti R."/>
            <person name="Hagens S."/>
            <person name="Loessner M.J."/>
            <person name="Klumpp J."/>
        </authorList>
    </citation>
    <scope>NUCLEOTIDE SEQUENCE [LARGE SCALE GENOMIC DNA]</scope>
    <source>
        <strain evidence="1 2">N268-08</strain>
    </source>
</reference>
<protein>
    <submittedName>
        <fullName evidence="1">Uncharacterized protein</fullName>
    </submittedName>
</protein>
<sequence length="37" mass="4248">MKGIYPPAPVRQAFYIRYIRIISASLKGEINGMDKCF</sequence>
<accession>S5N747</accession>
<dbReference type="KEGG" id="sbz:A464_1189"/>
<evidence type="ECO:0000313" key="1">
    <source>
        <dbReference type="EMBL" id="AGR58375.1"/>
    </source>
</evidence>
<dbReference type="HOGENOM" id="CLU_3348316_0_0_6"/>